<feature type="transmembrane region" description="Helical" evidence="9">
    <location>
        <begin position="255"/>
        <end position="281"/>
    </location>
</feature>
<dbReference type="PANTHER" id="PTHR48086:SF7">
    <property type="entry name" value="SODIUM-SOLUTE SYMPORTER-RELATED"/>
    <property type="match status" value="1"/>
</dbReference>
<dbReference type="Gene3D" id="1.20.1730.10">
    <property type="entry name" value="Sodium/glucose cotransporter"/>
    <property type="match status" value="1"/>
</dbReference>
<dbReference type="InterPro" id="IPR001734">
    <property type="entry name" value="Na/solute_symporter"/>
</dbReference>
<reference evidence="10" key="1">
    <citation type="journal article" date="2020" name="mSystems">
        <title>Genome- and Community-Level Interaction Insights into Carbon Utilization and Element Cycling Functions of Hydrothermarchaeota in Hydrothermal Sediment.</title>
        <authorList>
            <person name="Zhou Z."/>
            <person name="Liu Y."/>
            <person name="Xu W."/>
            <person name="Pan J."/>
            <person name="Luo Z.H."/>
            <person name="Li M."/>
        </authorList>
    </citation>
    <scope>NUCLEOTIDE SEQUENCE [LARGE SCALE GENOMIC DNA]</scope>
    <source>
        <strain evidence="10">SpSt-114</strain>
    </source>
</reference>
<dbReference type="GO" id="GO:0005886">
    <property type="term" value="C:plasma membrane"/>
    <property type="evidence" value="ECO:0007669"/>
    <property type="project" value="TreeGrafter"/>
</dbReference>
<feature type="transmembrane region" description="Helical" evidence="9">
    <location>
        <begin position="172"/>
        <end position="191"/>
    </location>
</feature>
<feature type="transmembrane region" description="Helical" evidence="9">
    <location>
        <begin position="6"/>
        <end position="24"/>
    </location>
</feature>
<dbReference type="EMBL" id="DSAC01000041">
    <property type="protein sequence ID" value="HHO73646.1"/>
    <property type="molecule type" value="Genomic_DNA"/>
</dbReference>
<feature type="transmembrane region" description="Helical" evidence="9">
    <location>
        <begin position="223"/>
        <end position="243"/>
    </location>
</feature>
<evidence type="ECO:0000256" key="2">
    <source>
        <dbReference type="ARBA" id="ARBA00006434"/>
    </source>
</evidence>
<accession>A0A7C5SZ90</accession>
<feature type="transmembrane region" description="Helical" evidence="9">
    <location>
        <begin position="410"/>
        <end position="429"/>
    </location>
</feature>
<keyword evidence="5 9" id="KW-0812">Transmembrane</keyword>
<feature type="transmembrane region" description="Helical" evidence="9">
    <location>
        <begin position="352"/>
        <end position="373"/>
    </location>
</feature>
<dbReference type="Pfam" id="PF00474">
    <property type="entry name" value="SSF"/>
    <property type="match status" value="1"/>
</dbReference>
<feature type="transmembrane region" description="Helical" evidence="9">
    <location>
        <begin position="385"/>
        <end position="403"/>
    </location>
</feature>
<evidence type="ECO:0000256" key="8">
    <source>
        <dbReference type="RuleBase" id="RU362091"/>
    </source>
</evidence>
<feature type="transmembrane region" description="Helical" evidence="9">
    <location>
        <begin position="146"/>
        <end position="165"/>
    </location>
</feature>
<dbReference type="InterPro" id="IPR018212">
    <property type="entry name" value="Na/solute_symporter_CS"/>
</dbReference>
<comment type="caution">
    <text evidence="10">The sequence shown here is derived from an EMBL/GenBank/DDBJ whole genome shotgun (WGS) entry which is preliminary data.</text>
</comment>
<gene>
    <name evidence="10" type="ORF">ENN04_03315</name>
</gene>
<protein>
    <submittedName>
        <fullName evidence="10">Sodium:solute symporter</fullName>
    </submittedName>
</protein>
<dbReference type="GO" id="GO:0046942">
    <property type="term" value="P:carboxylic acid transport"/>
    <property type="evidence" value="ECO:0007669"/>
    <property type="project" value="UniProtKB-ARBA"/>
</dbReference>
<feature type="transmembrane region" description="Helical" evidence="9">
    <location>
        <begin position="36"/>
        <end position="56"/>
    </location>
</feature>
<evidence type="ECO:0000256" key="5">
    <source>
        <dbReference type="ARBA" id="ARBA00022692"/>
    </source>
</evidence>
<dbReference type="AlphaFoldDB" id="A0A7C5SZ90"/>
<evidence type="ECO:0000256" key="1">
    <source>
        <dbReference type="ARBA" id="ARBA00004141"/>
    </source>
</evidence>
<dbReference type="PROSITE" id="PS50283">
    <property type="entry name" value="NA_SOLUT_SYMP_3"/>
    <property type="match status" value="1"/>
</dbReference>
<evidence type="ECO:0000256" key="7">
    <source>
        <dbReference type="ARBA" id="ARBA00023136"/>
    </source>
</evidence>
<feature type="transmembrane region" description="Helical" evidence="9">
    <location>
        <begin position="115"/>
        <end position="140"/>
    </location>
</feature>
<proteinExistence type="inferred from homology"/>
<evidence type="ECO:0000256" key="4">
    <source>
        <dbReference type="ARBA" id="ARBA00022475"/>
    </source>
</evidence>
<feature type="transmembrane region" description="Helical" evidence="9">
    <location>
        <begin position="435"/>
        <end position="456"/>
    </location>
</feature>
<dbReference type="InterPro" id="IPR050277">
    <property type="entry name" value="Sodium:Solute_Symporter"/>
</dbReference>
<evidence type="ECO:0000256" key="6">
    <source>
        <dbReference type="ARBA" id="ARBA00022989"/>
    </source>
</evidence>
<sequence>MLLLSIVLYILLTIAIGVYASTFVKNSKDYLLAGRNLPFFMATFVAFATWFGAETVLGASSQMAKEGLWGVIEDPFGAALCLVLVGLFFAKPLYRLNLLTFGDFYRRFYGRKAEIVASLLLIASYFGWIGAQMLAIGLILNITTGISIKLGTVIGSLVVVFYTFLGGMWAVSLTDFIQTIVIIVGLLAALYEVSQGFSQIPQVLASQPPEFYKFFPSLNPHEFLLFITALITIGLGSIPQQDVFQRVMSSRSERVAVYSSITAGFMYLTVALIPLILAVFAKVKYPELLKLDSQLMLPTLIMEHTSTLTKVLFFGALLSAIMSTSSSAILAPSAILSENLLRPMFKNLSDRGFLWLTRFSVILISFLSLLFALSGESIFHLVGDSSALSLVSLFVPLVAGLYFKGSNQHSAIVSMVSGFFVWTVLNYGFEYEFSLLAGLFASIFAYLFTSLLGSVFSKAQGVGQHKVD</sequence>
<evidence type="ECO:0000313" key="10">
    <source>
        <dbReference type="EMBL" id="HHO73646.1"/>
    </source>
</evidence>
<feature type="transmembrane region" description="Helical" evidence="9">
    <location>
        <begin position="311"/>
        <end position="331"/>
    </location>
</feature>
<keyword evidence="7 9" id="KW-0472">Membrane</keyword>
<evidence type="ECO:0000256" key="3">
    <source>
        <dbReference type="ARBA" id="ARBA00022448"/>
    </source>
</evidence>
<keyword evidence="6 9" id="KW-1133">Transmembrane helix</keyword>
<comment type="similarity">
    <text evidence="2 8">Belongs to the sodium:solute symporter (SSF) (TC 2.A.21) family.</text>
</comment>
<feature type="transmembrane region" description="Helical" evidence="9">
    <location>
        <begin position="76"/>
        <end position="94"/>
    </location>
</feature>
<dbReference type="GO" id="GO:0022857">
    <property type="term" value="F:transmembrane transporter activity"/>
    <property type="evidence" value="ECO:0007669"/>
    <property type="project" value="InterPro"/>
</dbReference>
<dbReference type="PROSITE" id="PS00456">
    <property type="entry name" value="NA_SOLUT_SYMP_1"/>
    <property type="match status" value="1"/>
</dbReference>
<keyword evidence="4" id="KW-1003">Cell membrane</keyword>
<evidence type="ECO:0000256" key="9">
    <source>
        <dbReference type="SAM" id="Phobius"/>
    </source>
</evidence>
<dbReference type="PANTHER" id="PTHR48086">
    <property type="entry name" value="SODIUM/PROLINE SYMPORTER-RELATED"/>
    <property type="match status" value="1"/>
</dbReference>
<dbReference type="InterPro" id="IPR038377">
    <property type="entry name" value="Na/Glc_symporter_sf"/>
</dbReference>
<organism evidence="10">
    <name type="scientific">Thermocrinis ruber</name>
    <dbReference type="NCBI Taxonomy" id="75906"/>
    <lineage>
        <taxon>Bacteria</taxon>
        <taxon>Pseudomonadati</taxon>
        <taxon>Aquificota</taxon>
        <taxon>Aquificia</taxon>
        <taxon>Aquificales</taxon>
        <taxon>Aquificaceae</taxon>
        <taxon>Thermocrinis</taxon>
    </lineage>
</organism>
<comment type="subcellular location">
    <subcellularLocation>
        <location evidence="1">Membrane</location>
        <topology evidence="1">Multi-pass membrane protein</topology>
    </subcellularLocation>
</comment>
<name>A0A7C5SZ90_9AQUI</name>
<keyword evidence="3" id="KW-0813">Transport</keyword>
<dbReference type="CDD" id="cd11474">
    <property type="entry name" value="SLC5sbd_CHT"/>
    <property type="match status" value="1"/>
</dbReference>